<sequence>MRSLTLPHPSTTLETPLLRFLKDTHADFSRIDEGEVASYIPELGKANPDHFGIAVATTDGHVYEAGDTQVPFTIQSVSKAMVFALALDLLGAERVEAAIGVEPSGEAFNSIRLRADNKPFNAMVNAGAIACSGLIAESTGGDAFELIRQALGRFAGRELGVDEAVFESERSTGDRNRAIAYLLRTYGGVTGDVDRLLDVYFRQCSVLVTARDLAVMGATFANHGVNPLTGATVASNYAVARTLAVMSSSGMYDFAGEWIYRVGVPAKSGVGGGILAALPSQLGLGTFSPRLDMHGNSVRGIRTCEAISEAFDLHMLSRRDDVRTCIVADYDFRTVPSKPGRQPHEQDILSARSGAIRAIELAGKLSFASMDYVTRRLTDPAGVPEFLILNLHRVATITDAGLRLLTGLIKNQLPAATTAVIAGVEAASPLTPQLKALREQGVRVRIFPTYDAAVEWAEDQVVYRHGGFSRIEVEADLSRQALLAGLSPQELADLSRLGTRVVFPAGTRIISANEPPARVYFLLRGMVSARSVGDVRLSTMIPGMVFGEMALIEQPRSTDVWADTEAVCVEVTADQFRAFQETHARAADRIMRNLAILLAGRMRMATARIEMLTG</sequence>
<comment type="catalytic activity">
    <reaction evidence="5 6">
        <text>L-glutamine + H2O = L-glutamate + NH4(+)</text>
        <dbReference type="Rhea" id="RHEA:15889"/>
        <dbReference type="ChEBI" id="CHEBI:15377"/>
        <dbReference type="ChEBI" id="CHEBI:28938"/>
        <dbReference type="ChEBI" id="CHEBI:29985"/>
        <dbReference type="ChEBI" id="CHEBI:58359"/>
        <dbReference type="EC" id="3.5.1.2"/>
    </reaction>
</comment>
<dbReference type="EC" id="3.5.1.2" evidence="3 6"/>
<accession>A0A9W6FN45</accession>
<feature type="binding site" evidence="6">
    <location>
        <position position="169"/>
    </location>
    <ligand>
        <name>substrate</name>
    </ligand>
</feature>
<dbReference type="EMBL" id="BSDO01000006">
    <property type="protein sequence ID" value="GLI24107.1"/>
    <property type="molecule type" value="Genomic_DNA"/>
</dbReference>
<evidence type="ECO:0000256" key="5">
    <source>
        <dbReference type="ARBA" id="ARBA00049534"/>
    </source>
</evidence>
<dbReference type="PROSITE" id="PS50042">
    <property type="entry name" value="CNMP_BINDING_3"/>
    <property type="match status" value="1"/>
</dbReference>
<dbReference type="Gene3D" id="3.30.750.24">
    <property type="entry name" value="STAS domain"/>
    <property type="match status" value="1"/>
</dbReference>
<dbReference type="SUPFAM" id="SSF51206">
    <property type="entry name" value="cAMP-binding domain-like"/>
    <property type="match status" value="1"/>
</dbReference>
<dbReference type="InterPro" id="IPR002645">
    <property type="entry name" value="STAS_dom"/>
</dbReference>
<feature type="domain" description="Cyclic nucleotide-binding" evidence="7">
    <location>
        <begin position="482"/>
        <end position="577"/>
    </location>
</feature>
<feature type="binding site" evidence="6">
    <location>
        <position position="125"/>
    </location>
    <ligand>
        <name>substrate</name>
    </ligand>
</feature>
<name>A0A9W6FN45_XANFL</name>
<comment type="caution">
    <text evidence="9">The sequence shown here is derived from an EMBL/GenBank/DDBJ whole genome shotgun (WGS) entry which is preliminary data.</text>
</comment>
<reference evidence="9" key="1">
    <citation type="submission" date="2022-12" db="EMBL/GenBank/DDBJ databases">
        <title>Reference genome sequencing for broad-spectrum identification of bacterial and archaeal isolates by mass spectrometry.</title>
        <authorList>
            <person name="Sekiguchi Y."/>
            <person name="Tourlousse D.M."/>
        </authorList>
    </citation>
    <scope>NUCLEOTIDE SEQUENCE</scope>
    <source>
        <strain evidence="9">301</strain>
    </source>
</reference>
<dbReference type="PROSITE" id="PS50801">
    <property type="entry name" value="STAS"/>
    <property type="match status" value="1"/>
</dbReference>
<dbReference type="GO" id="GO:0006543">
    <property type="term" value="P:L-glutamine catabolic process"/>
    <property type="evidence" value="ECO:0007669"/>
    <property type="project" value="TreeGrafter"/>
</dbReference>
<comment type="subunit">
    <text evidence="2 6">Homotetramer.</text>
</comment>
<dbReference type="HAMAP" id="MF_00313">
    <property type="entry name" value="Glutaminase"/>
    <property type="match status" value="1"/>
</dbReference>
<dbReference type="PANTHER" id="PTHR12544:SF29">
    <property type="entry name" value="GLUTAMINASE"/>
    <property type="match status" value="1"/>
</dbReference>
<dbReference type="SUPFAM" id="SSF56601">
    <property type="entry name" value="beta-lactamase/transpeptidase-like"/>
    <property type="match status" value="1"/>
</dbReference>
<feature type="binding site" evidence="6">
    <location>
        <position position="76"/>
    </location>
    <ligand>
        <name>substrate</name>
    </ligand>
</feature>
<feature type="binding site" evidence="6">
    <location>
        <position position="200"/>
    </location>
    <ligand>
        <name>substrate</name>
    </ligand>
</feature>
<dbReference type="NCBIfam" id="TIGR03814">
    <property type="entry name" value="Gln_ase"/>
    <property type="match status" value="1"/>
</dbReference>
<dbReference type="Proteomes" id="UP001144397">
    <property type="component" value="Unassembled WGS sequence"/>
</dbReference>
<dbReference type="InterPro" id="IPR000595">
    <property type="entry name" value="cNMP-bd_dom"/>
</dbReference>
<evidence type="ECO:0000256" key="2">
    <source>
        <dbReference type="ARBA" id="ARBA00011881"/>
    </source>
</evidence>
<dbReference type="InterPro" id="IPR012338">
    <property type="entry name" value="Beta-lactam/transpept-like"/>
</dbReference>
<evidence type="ECO:0000256" key="3">
    <source>
        <dbReference type="ARBA" id="ARBA00012918"/>
    </source>
</evidence>
<dbReference type="Pfam" id="PF04960">
    <property type="entry name" value="Glutaminase"/>
    <property type="match status" value="1"/>
</dbReference>
<dbReference type="SMART" id="SM00100">
    <property type="entry name" value="cNMP"/>
    <property type="match status" value="1"/>
</dbReference>
<evidence type="ECO:0000256" key="4">
    <source>
        <dbReference type="ARBA" id="ARBA00022801"/>
    </source>
</evidence>
<dbReference type="InterPro" id="IPR014710">
    <property type="entry name" value="RmlC-like_jellyroll"/>
</dbReference>
<protein>
    <recommendedName>
        <fullName evidence="3 6">Glutaminase</fullName>
        <ecNumber evidence="3 6">3.5.1.2</ecNumber>
    </recommendedName>
</protein>
<dbReference type="AlphaFoldDB" id="A0A9W6FN45"/>
<proteinExistence type="inferred from homology"/>
<dbReference type="GO" id="GO:0006537">
    <property type="term" value="P:glutamate biosynthetic process"/>
    <property type="evidence" value="ECO:0007669"/>
    <property type="project" value="TreeGrafter"/>
</dbReference>
<dbReference type="CDD" id="cd00038">
    <property type="entry name" value="CAP_ED"/>
    <property type="match status" value="1"/>
</dbReference>
<feature type="binding site" evidence="6">
    <location>
        <position position="252"/>
    </location>
    <ligand>
        <name>substrate</name>
    </ligand>
</feature>
<dbReference type="InterPro" id="IPR015868">
    <property type="entry name" value="Glutaminase"/>
</dbReference>
<dbReference type="GO" id="GO:0004359">
    <property type="term" value="F:glutaminase activity"/>
    <property type="evidence" value="ECO:0007669"/>
    <property type="project" value="UniProtKB-UniRule"/>
</dbReference>
<feature type="binding site" evidence="6">
    <location>
        <position position="176"/>
    </location>
    <ligand>
        <name>substrate</name>
    </ligand>
</feature>
<dbReference type="InterPro" id="IPR018490">
    <property type="entry name" value="cNMP-bd_dom_sf"/>
</dbReference>
<evidence type="ECO:0000256" key="6">
    <source>
        <dbReference type="HAMAP-Rule" id="MF_00313"/>
    </source>
</evidence>
<keyword evidence="6" id="KW-0007">Acetylation</keyword>
<dbReference type="Gene3D" id="3.40.710.10">
    <property type="entry name" value="DD-peptidase/beta-lactamase superfamily"/>
    <property type="match status" value="1"/>
</dbReference>
<dbReference type="FunFam" id="3.40.710.10:FF:000005">
    <property type="entry name" value="Glutaminase"/>
    <property type="match status" value="1"/>
</dbReference>
<evidence type="ECO:0000259" key="7">
    <source>
        <dbReference type="PROSITE" id="PS50042"/>
    </source>
</evidence>
<organism evidence="9 10">
    <name type="scientific">Xanthobacter flavus</name>
    <dbReference type="NCBI Taxonomy" id="281"/>
    <lineage>
        <taxon>Bacteria</taxon>
        <taxon>Pseudomonadati</taxon>
        <taxon>Pseudomonadota</taxon>
        <taxon>Alphaproteobacteria</taxon>
        <taxon>Hyphomicrobiales</taxon>
        <taxon>Xanthobacteraceae</taxon>
        <taxon>Xanthobacter</taxon>
    </lineage>
</organism>
<dbReference type="Pfam" id="PF00027">
    <property type="entry name" value="cNMP_binding"/>
    <property type="match status" value="1"/>
</dbReference>
<evidence type="ECO:0000313" key="9">
    <source>
        <dbReference type="EMBL" id="GLI24107.1"/>
    </source>
</evidence>
<evidence type="ECO:0000259" key="8">
    <source>
        <dbReference type="PROSITE" id="PS50801"/>
    </source>
</evidence>
<feature type="domain" description="STAS" evidence="8">
    <location>
        <begin position="346"/>
        <end position="457"/>
    </location>
</feature>
<dbReference type="InterPro" id="IPR036513">
    <property type="entry name" value="STAS_dom_sf"/>
</dbReference>
<dbReference type="PANTHER" id="PTHR12544">
    <property type="entry name" value="GLUTAMINASE"/>
    <property type="match status" value="1"/>
</dbReference>
<feature type="binding site" evidence="6">
    <location>
        <position position="270"/>
    </location>
    <ligand>
        <name>substrate</name>
    </ligand>
</feature>
<comment type="similarity">
    <text evidence="1 6">Belongs to the glutaminase family.</text>
</comment>
<keyword evidence="4 6" id="KW-0378">Hydrolase</keyword>
<evidence type="ECO:0000313" key="10">
    <source>
        <dbReference type="Proteomes" id="UP001144397"/>
    </source>
</evidence>
<gene>
    <name evidence="9" type="primary">glsA2</name>
    <name evidence="6" type="synonym">glsA</name>
    <name evidence="9" type="ORF">XFLAVUS301_37810</name>
</gene>
<dbReference type="Gene3D" id="2.60.120.10">
    <property type="entry name" value="Jelly Rolls"/>
    <property type="match status" value="1"/>
</dbReference>
<evidence type="ECO:0000256" key="1">
    <source>
        <dbReference type="ARBA" id="ARBA00011076"/>
    </source>
</evidence>